<dbReference type="AlphaFoldDB" id="A0A2W7QLU3"/>
<name>A0A2W7QLU3_9RHOB</name>
<proteinExistence type="predicted"/>
<protein>
    <submittedName>
        <fullName evidence="1">Phosphatidylserine/phosphatidylglycerophosphate/ cardiolipin synthase-like enzyme</fullName>
    </submittedName>
</protein>
<accession>A0A2W7QLU3</accession>
<dbReference type="Proteomes" id="UP000249538">
    <property type="component" value="Unassembled WGS sequence"/>
</dbReference>
<sequence>MHETGNTQKLIAANALNQNDSASRSIAEYLQAARWKHVLFTTYALSLSYFESEVLRVLLQQGCNDIWLVCDAQGYRSSLLERYSMRVGQEYRIVPIGLRRGVFHPKCIHLISEDEQLLLIGSGNVTFGGHGRNTEVFEALVPGQHATAFSDFSDFLEALGSQPDIKIARRDWIDDFARRAAQAAAEGADQSAQPVRLIHPLERTAIQQVGEVAAAIGPCRTVKIISPYHDPDGEAVRALLEAVNADSGAVAVTCEGTSPFPFSGAAGWSRPVVPKRPKIEGKRFVHAKWLQFDFGNESLILSGSFNATRKSIGTTDNVELGVLRRVAVPDQILEWQDCAAPNFAPAERMPSGLGQAEIVYASFDRHNPQKLTGQMISLQEVSGAWAFRIIQADGTTHSGETTLKDDGMFTVLQRELELLGEMPALQIVLQRDEREARGWVHNEMLLSVGARRRLTVGALSRLMRREGSDDDIQALLDYLSVAADKHLRVFSLPVLKNGEHDDPAEGTNTAEPVHVSLEDLAPMEELPEGAAGIVSAGLGSGDPFETALVRLRRMLLGHGSLKNAPSRDGLSLSILAEDEEDEVQRHTAEQFAYSRGLQDFENAIETMIGEIAEDPERLPGLLTIQFEIGMWMRIHRLKDIDGAVEFIESWLRRTAQRTTQPQDKAAALPQHFVTSSAIRAALITSGKRAEQLVGLHDNLEKFFGGAVDRELASALLIDDANTGFATALAQGQAALDLSAALAEVLSTRTRRQQLEDVWSARAAGEDVSSDLAVFQSPTGKALHESLLRQGWEKRVKRAIPHCEACSHCFLTYPLFEKSVFKRERIGRCIHCKKFSLDLTK</sequence>
<organism evidence="1 2">
    <name type="scientific">Cereibacter changlensis</name>
    <dbReference type="NCBI Taxonomy" id="402884"/>
    <lineage>
        <taxon>Bacteria</taxon>
        <taxon>Pseudomonadati</taxon>
        <taxon>Pseudomonadota</taxon>
        <taxon>Alphaproteobacteria</taxon>
        <taxon>Rhodobacterales</taxon>
        <taxon>Paracoccaceae</taxon>
        <taxon>Cereibacter</taxon>
    </lineage>
</organism>
<evidence type="ECO:0000313" key="1">
    <source>
        <dbReference type="EMBL" id="PZX47040.1"/>
    </source>
</evidence>
<gene>
    <name evidence="1" type="ORF">LX76_04539</name>
</gene>
<dbReference type="EMBL" id="QKZS01000039">
    <property type="protein sequence ID" value="PZX47040.1"/>
    <property type="molecule type" value="Genomic_DNA"/>
</dbReference>
<evidence type="ECO:0000313" key="2">
    <source>
        <dbReference type="Proteomes" id="UP000249538"/>
    </source>
</evidence>
<comment type="caution">
    <text evidence="1">The sequence shown here is derived from an EMBL/GenBank/DDBJ whole genome shotgun (WGS) entry which is preliminary data.</text>
</comment>
<dbReference type="Gene3D" id="3.30.870.10">
    <property type="entry name" value="Endonuclease Chain A"/>
    <property type="match status" value="1"/>
</dbReference>
<reference evidence="1 2" key="1">
    <citation type="submission" date="2018-06" db="EMBL/GenBank/DDBJ databases">
        <title>Genomic Encyclopedia of Archaeal and Bacterial Type Strains, Phase II (KMG-II): from individual species to whole genera.</title>
        <authorList>
            <person name="Goeker M."/>
        </authorList>
    </citation>
    <scope>NUCLEOTIDE SEQUENCE [LARGE SCALE GENOMIC DNA]</scope>
    <source>
        <strain evidence="1 2">DSM 18774</strain>
    </source>
</reference>